<sequence>MREGKKDHIRREEKQGQIPVETSSTCDFRQFPTTVSGVVSLIPWASSLTFRHHSVVCPCWRLRSLDASSEIKSLRTL</sequence>
<accession>A0AAE1B0U4</accession>
<dbReference type="Proteomes" id="UP001283361">
    <property type="component" value="Unassembled WGS sequence"/>
</dbReference>
<evidence type="ECO:0000313" key="1">
    <source>
        <dbReference type="EMBL" id="KAK3797724.1"/>
    </source>
</evidence>
<evidence type="ECO:0000313" key="2">
    <source>
        <dbReference type="Proteomes" id="UP001283361"/>
    </source>
</evidence>
<organism evidence="1 2">
    <name type="scientific">Elysia crispata</name>
    <name type="common">lettuce slug</name>
    <dbReference type="NCBI Taxonomy" id="231223"/>
    <lineage>
        <taxon>Eukaryota</taxon>
        <taxon>Metazoa</taxon>
        <taxon>Spiralia</taxon>
        <taxon>Lophotrochozoa</taxon>
        <taxon>Mollusca</taxon>
        <taxon>Gastropoda</taxon>
        <taxon>Heterobranchia</taxon>
        <taxon>Euthyneura</taxon>
        <taxon>Panpulmonata</taxon>
        <taxon>Sacoglossa</taxon>
        <taxon>Placobranchoidea</taxon>
        <taxon>Plakobranchidae</taxon>
        <taxon>Elysia</taxon>
    </lineage>
</organism>
<dbReference type="EMBL" id="JAWDGP010000750">
    <property type="protein sequence ID" value="KAK3797724.1"/>
    <property type="molecule type" value="Genomic_DNA"/>
</dbReference>
<proteinExistence type="predicted"/>
<dbReference type="AlphaFoldDB" id="A0AAE1B0U4"/>
<name>A0AAE1B0U4_9GAST</name>
<reference evidence="1" key="1">
    <citation type="journal article" date="2023" name="G3 (Bethesda)">
        <title>A reference genome for the long-term kleptoplast-retaining sea slug Elysia crispata morphotype clarki.</title>
        <authorList>
            <person name="Eastman K.E."/>
            <person name="Pendleton A.L."/>
            <person name="Shaikh M.A."/>
            <person name="Suttiyut T."/>
            <person name="Ogas R."/>
            <person name="Tomko P."/>
            <person name="Gavelis G."/>
            <person name="Widhalm J.R."/>
            <person name="Wisecaver J.H."/>
        </authorList>
    </citation>
    <scope>NUCLEOTIDE SEQUENCE</scope>
    <source>
        <strain evidence="1">ECLA1</strain>
    </source>
</reference>
<gene>
    <name evidence="1" type="ORF">RRG08_054741</name>
</gene>
<protein>
    <submittedName>
        <fullName evidence="1">Uncharacterized protein</fullName>
    </submittedName>
</protein>
<comment type="caution">
    <text evidence="1">The sequence shown here is derived from an EMBL/GenBank/DDBJ whole genome shotgun (WGS) entry which is preliminary data.</text>
</comment>
<keyword evidence="2" id="KW-1185">Reference proteome</keyword>